<dbReference type="Proteomes" id="UP000095149">
    <property type="component" value="Unassembled WGS sequence"/>
</dbReference>
<dbReference type="EMBL" id="MEKH01000005">
    <property type="protein sequence ID" value="ODO07985.1"/>
    <property type="molecule type" value="Genomic_DNA"/>
</dbReference>
<dbReference type="GO" id="GO:0004497">
    <property type="term" value="F:monooxygenase activity"/>
    <property type="evidence" value="ECO:0007669"/>
    <property type="project" value="UniProtKB-KW"/>
</dbReference>
<dbReference type="InterPro" id="IPR050121">
    <property type="entry name" value="Cytochrome_P450_monoxygenase"/>
</dbReference>
<proteinExistence type="inferred from homology"/>
<dbReference type="Pfam" id="PF00067">
    <property type="entry name" value="p450"/>
    <property type="match status" value="1"/>
</dbReference>
<dbReference type="InterPro" id="IPR001128">
    <property type="entry name" value="Cyt_P450"/>
</dbReference>
<dbReference type="GO" id="GO:0005506">
    <property type="term" value="F:iron ion binding"/>
    <property type="evidence" value="ECO:0007669"/>
    <property type="project" value="InterPro"/>
</dbReference>
<evidence type="ECO:0000313" key="12">
    <source>
        <dbReference type="Proteomes" id="UP000095149"/>
    </source>
</evidence>
<keyword evidence="7 9" id="KW-0408">Iron</keyword>
<feature type="transmembrane region" description="Helical" evidence="10">
    <location>
        <begin position="208"/>
        <end position="226"/>
    </location>
</feature>
<keyword evidence="10" id="KW-1133">Transmembrane helix</keyword>
<gene>
    <name evidence="11" type="ORF">I350_03568</name>
</gene>
<keyword evidence="8" id="KW-0503">Monooxygenase</keyword>
<comment type="pathway">
    <text evidence="2">Secondary metabolite biosynthesis.</text>
</comment>
<dbReference type="PRINTS" id="PR00465">
    <property type="entry name" value="EP450IV"/>
</dbReference>
<evidence type="ECO:0000313" key="11">
    <source>
        <dbReference type="EMBL" id="ODO07985.1"/>
    </source>
</evidence>
<dbReference type="GO" id="GO:0016705">
    <property type="term" value="F:oxidoreductase activity, acting on paired donors, with incorporation or reduction of molecular oxygen"/>
    <property type="evidence" value="ECO:0007669"/>
    <property type="project" value="InterPro"/>
</dbReference>
<evidence type="ECO:0000256" key="7">
    <source>
        <dbReference type="ARBA" id="ARBA00023004"/>
    </source>
</evidence>
<feature type="transmembrane region" description="Helical" evidence="10">
    <location>
        <begin position="17"/>
        <end position="36"/>
    </location>
</feature>
<dbReference type="Gene3D" id="1.10.630.10">
    <property type="entry name" value="Cytochrome P450"/>
    <property type="match status" value="1"/>
</dbReference>
<evidence type="ECO:0000256" key="8">
    <source>
        <dbReference type="ARBA" id="ARBA00023033"/>
    </source>
</evidence>
<dbReference type="InterPro" id="IPR002403">
    <property type="entry name" value="Cyt_P450_E_grp-IV"/>
</dbReference>
<evidence type="ECO:0000256" key="4">
    <source>
        <dbReference type="ARBA" id="ARBA00022617"/>
    </source>
</evidence>
<evidence type="ECO:0000256" key="1">
    <source>
        <dbReference type="ARBA" id="ARBA00001971"/>
    </source>
</evidence>
<dbReference type="InterPro" id="IPR036396">
    <property type="entry name" value="Cyt_P450_sf"/>
</dbReference>
<keyword evidence="10" id="KW-0472">Membrane</keyword>
<comment type="cofactor">
    <cofactor evidence="1 9">
        <name>heme</name>
        <dbReference type="ChEBI" id="CHEBI:30413"/>
    </cofactor>
</comment>
<feature type="binding site" description="axial binding residue" evidence="9">
    <location>
        <position position="504"/>
    </location>
    <ligand>
        <name>heme</name>
        <dbReference type="ChEBI" id="CHEBI:30413"/>
    </ligand>
    <ligandPart>
        <name>Fe</name>
        <dbReference type="ChEBI" id="CHEBI:18248"/>
    </ligandPart>
</feature>
<dbReference type="SUPFAM" id="SSF48264">
    <property type="entry name" value="Cytochrome P450"/>
    <property type="match status" value="1"/>
</dbReference>
<name>A0A1E3K4P3_9TREE</name>
<dbReference type="PRINTS" id="PR00385">
    <property type="entry name" value="P450"/>
</dbReference>
<keyword evidence="5 9" id="KW-0479">Metal-binding</keyword>
<evidence type="ECO:0000256" key="2">
    <source>
        <dbReference type="ARBA" id="ARBA00005179"/>
    </source>
</evidence>
<protein>
    <recommendedName>
        <fullName evidence="13">Cytochrome P450</fullName>
    </recommendedName>
</protein>
<keyword evidence="6" id="KW-0560">Oxidoreductase</keyword>
<dbReference type="OrthoDB" id="1470350at2759"/>
<reference evidence="11 12" key="1">
    <citation type="submission" date="2016-06" db="EMBL/GenBank/DDBJ databases">
        <title>Evolution of pathogenesis and genome organization in the Tremellales.</title>
        <authorList>
            <person name="Cuomo C."/>
            <person name="Litvintseva A."/>
            <person name="Heitman J."/>
            <person name="Chen Y."/>
            <person name="Sun S."/>
            <person name="Springer D."/>
            <person name="Dromer F."/>
            <person name="Young S."/>
            <person name="Zeng Q."/>
            <person name="Chapman S."/>
            <person name="Gujja S."/>
            <person name="Saif S."/>
            <person name="Birren B."/>
        </authorList>
    </citation>
    <scope>NUCLEOTIDE SEQUENCE [LARGE SCALE GENOMIC DNA]</scope>
    <source>
        <strain evidence="11 12">CBS 6273</strain>
    </source>
</reference>
<keyword evidence="10" id="KW-0812">Transmembrane</keyword>
<evidence type="ECO:0000256" key="10">
    <source>
        <dbReference type="SAM" id="Phobius"/>
    </source>
</evidence>
<keyword evidence="4 9" id="KW-0349">Heme</keyword>
<dbReference type="PANTHER" id="PTHR24305">
    <property type="entry name" value="CYTOCHROME P450"/>
    <property type="match status" value="1"/>
</dbReference>
<evidence type="ECO:0000256" key="9">
    <source>
        <dbReference type="PIRSR" id="PIRSR602403-1"/>
    </source>
</evidence>
<comment type="similarity">
    <text evidence="3">Belongs to the cytochrome P450 family.</text>
</comment>
<accession>A0A1E3K4P3</accession>
<evidence type="ECO:0000256" key="3">
    <source>
        <dbReference type="ARBA" id="ARBA00010617"/>
    </source>
</evidence>
<dbReference type="PANTHER" id="PTHR24305:SF166">
    <property type="entry name" value="CYTOCHROME P450 12A4, MITOCHONDRIAL-RELATED"/>
    <property type="match status" value="1"/>
</dbReference>
<comment type="caution">
    <text evidence="11">The sequence shown here is derived from an EMBL/GenBank/DDBJ whole genome shotgun (WGS) entry which is preliminary data.</text>
</comment>
<evidence type="ECO:0008006" key="13">
    <source>
        <dbReference type="Google" id="ProtNLM"/>
    </source>
</evidence>
<organism evidence="11 12">
    <name type="scientific">Cryptococcus amylolentus CBS 6273</name>
    <dbReference type="NCBI Taxonomy" id="1296118"/>
    <lineage>
        <taxon>Eukaryota</taxon>
        <taxon>Fungi</taxon>
        <taxon>Dikarya</taxon>
        <taxon>Basidiomycota</taxon>
        <taxon>Agaricomycotina</taxon>
        <taxon>Tremellomycetes</taxon>
        <taxon>Tremellales</taxon>
        <taxon>Cryptococcaceae</taxon>
        <taxon>Cryptococcus</taxon>
    </lineage>
</organism>
<dbReference type="AlphaFoldDB" id="A0A1E3K4P3"/>
<evidence type="ECO:0000256" key="5">
    <source>
        <dbReference type="ARBA" id="ARBA00022723"/>
    </source>
</evidence>
<dbReference type="GO" id="GO:0020037">
    <property type="term" value="F:heme binding"/>
    <property type="evidence" value="ECO:0007669"/>
    <property type="project" value="InterPro"/>
</dbReference>
<sequence length="574" mass="63070">MDRFATLAHLIASLPPLQLTAVSLAILTFAGYLWLYPIAYARLAYRNLPGPDPGSFFWGNITGVFAPPTPNSAHADWHKAHGHTIKYRMQFGSHDLSTIDPAALSYIVNNPYIFDKPPVVKAFLGRLVGAGVILSTGDHHRNQRKIMGPAFGQGAVKEMFPVFYDVSYALKDKLRDLISSQGRIVTSPSPIKPSELVAGGAKIDVLKYLTLAAFDIIGISGFGFVFNSLSGEKNMVVDLAEAFLQSGSELGVQYILKQYFPFTLLVSVNQNVCGKGRSLWRGARAGTSLTRKRIQEILDITSGEGVQKRQDIGKDLLSLLVKSNMASDLKENERLAEDDIADQILTILLAGGETTSSAASATLRFLTQYPDVQDRLRKELLTIDEDRPSTETLNKLPYLEAVIREAIRLAPGVSLYFRTVVHDVIIPFSQPLVGADGKLMTEVKMKRGDQLFLPLAAINTSSALWGPDGESFNPSRWLQDDPNKVKLPGVYGNNFTFVGGTRYCIGYRYALQQIKVVLFVLLRGFDFQELKSKPELFRATSSVVQTYIRGEEHLGTQNPLMVVPLGGSAEAPAA</sequence>
<evidence type="ECO:0000256" key="6">
    <source>
        <dbReference type="ARBA" id="ARBA00023002"/>
    </source>
</evidence>